<dbReference type="EMBL" id="CM001220">
    <property type="protein sequence ID" value="AES87754.2"/>
    <property type="molecule type" value="Genomic_DNA"/>
</dbReference>
<evidence type="ECO:0000313" key="4">
    <source>
        <dbReference type="Proteomes" id="UP000002051"/>
    </source>
</evidence>
<dbReference type="Proteomes" id="UP000002051">
    <property type="component" value="Chromosome 4"/>
</dbReference>
<proteinExistence type="predicted"/>
<dbReference type="AlphaFoldDB" id="G7JP89"/>
<sequence length="104" mass="12107">MDINIDEFILPIEVVVMKMRGLDRVQMIIGRPFLATFRAIINVDQGIIIIRSREDYITYEVSGQYNYPKHDNVPKEEPNMKVEEEDKIKEPEGKGLAKQALNRM</sequence>
<reference evidence="3" key="3">
    <citation type="submission" date="2015-04" db="UniProtKB">
        <authorList>
            <consortium name="EnsemblPlants"/>
        </authorList>
    </citation>
    <scope>IDENTIFICATION</scope>
    <source>
        <strain evidence="3">cv. Jemalong A17</strain>
    </source>
</reference>
<dbReference type="PANTHER" id="PTHR33067:SF31">
    <property type="entry name" value="RNA-DIRECTED DNA POLYMERASE"/>
    <property type="match status" value="1"/>
</dbReference>
<reference evidence="2 4" key="1">
    <citation type="journal article" date="2011" name="Nature">
        <title>The Medicago genome provides insight into the evolution of rhizobial symbioses.</title>
        <authorList>
            <person name="Young N.D."/>
            <person name="Debelle F."/>
            <person name="Oldroyd G.E."/>
            <person name="Geurts R."/>
            <person name="Cannon S.B."/>
            <person name="Udvardi M.K."/>
            <person name="Benedito V.A."/>
            <person name="Mayer K.F."/>
            <person name="Gouzy J."/>
            <person name="Schoof H."/>
            <person name="Van de Peer Y."/>
            <person name="Proost S."/>
            <person name="Cook D.R."/>
            <person name="Meyers B.C."/>
            <person name="Spannagl M."/>
            <person name="Cheung F."/>
            <person name="De Mita S."/>
            <person name="Krishnakumar V."/>
            <person name="Gundlach H."/>
            <person name="Zhou S."/>
            <person name="Mudge J."/>
            <person name="Bharti A.K."/>
            <person name="Murray J.D."/>
            <person name="Naoumkina M.A."/>
            <person name="Rosen B."/>
            <person name="Silverstein K.A."/>
            <person name="Tang H."/>
            <person name="Rombauts S."/>
            <person name="Zhao P.X."/>
            <person name="Zhou P."/>
            <person name="Barbe V."/>
            <person name="Bardou P."/>
            <person name="Bechner M."/>
            <person name="Bellec A."/>
            <person name="Berger A."/>
            <person name="Berges H."/>
            <person name="Bidwell S."/>
            <person name="Bisseling T."/>
            <person name="Choisne N."/>
            <person name="Couloux A."/>
            <person name="Denny R."/>
            <person name="Deshpande S."/>
            <person name="Dai X."/>
            <person name="Doyle J.J."/>
            <person name="Dudez A.M."/>
            <person name="Farmer A.D."/>
            <person name="Fouteau S."/>
            <person name="Franken C."/>
            <person name="Gibelin C."/>
            <person name="Gish J."/>
            <person name="Goldstein S."/>
            <person name="Gonzalez A.J."/>
            <person name="Green P.J."/>
            <person name="Hallab A."/>
            <person name="Hartog M."/>
            <person name="Hua A."/>
            <person name="Humphray S.J."/>
            <person name="Jeong D.H."/>
            <person name="Jing Y."/>
            <person name="Jocker A."/>
            <person name="Kenton S.M."/>
            <person name="Kim D.J."/>
            <person name="Klee K."/>
            <person name="Lai H."/>
            <person name="Lang C."/>
            <person name="Lin S."/>
            <person name="Macmil S.L."/>
            <person name="Magdelenat G."/>
            <person name="Matthews L."/>
            <person name="McCorrison J."/>
            <person name="Monaghan E.L."/>
            <person name="Mun J.H."/>
            <person name="Najar F.Z."/>
            <person name="Nicholson C."/>
            <person name="Noirot C."/>
            <person name="O'Bleness M."/>
            <person name="Paule C.R."/>
            <person name="Poulain J."/>
            <person name="Prion F."/>
            <person name="Qin B."/>
            <person name="Qu C."/>
            <person name="Retzel E.F."/>
            <person name="Riddle C."/>
            <person name="Sallet E."/>
            <person name="Samain S."/>
            <person name="Samson N."/>
            <person name="Sanders I."/>
            <person name="Saurat O."/>
            <person name="Scarpelli C."/>
            <person name="Schiex T."/>
            <person name="Segurens B."/>
            <person name="Severin A.J."/>
            <person name="Sherrier D.J."/>
            <person name="Shi R."/>
            <person name="Sims S."/>
            <person name="Singer S.R."/>
            <person name="Sinharoy S."/>
            <person name="Sterck L."/>
            <person name="Viollet A."/>
            <person name="Wang B.B."/>
            <person name="Wang K."/>
            <person name="Wang M."/>
            <person name="Wang X."/>
            <person name="Warfsmann J."/>
            <person name="Weissenbach J."/>
            <person name="White D.D."/>
            <person name="White J.D."/>
            <person name="Wiley G.B."/>
            <person name="Wincker P."/>
            <person name="Xing Y."/>
            <person name="Yang L."/>
            <person name="Yao Z."/>
            <person name="Ying F."/>
            <person name="Zhai J."/>
            <person name="Zhou L."/>
            <person name="Zuber A."/>
            <person name="Denarie J."/>
            <person name="Dixon R.A."/>
            <person name="May G.D."/>
            <person name="Schwartz D.C."/>
            <person name="Rogers J."/>
            <person name="Quetier F."/>
            <person name="Town C.D."/>
            <person name="Roe B.A."/>
        </authorList>
    </citation>
    <scope>NUCLEOTIDE SEQUENCE [LARGE SCALE GENOMIC DNA]</scope>
    <source>
        <strain evidence="2">A17</strain>
        <strain evidence="3 4">cv. Jemalong A17</strain>
    </source>
</reference>
<dbReference type="PANTHER" id="PTHR33067">
    <property type="entry name" value="RNA-DIRECTED DNA POLYMERASE-RELATED"/>
    <property type="match status" value="1"/>
</dbReference>
<dbReference type="Gene3D" id="2.40.70.10">
    <property type="entry name" value="Acid Proteases"/>
    <property type="match status" value="1"/>
</dbReference>
<dbReference type="HOGENOM" id="CLU_2254125_0_0_1"/>
<feature type="region of interest" description="Disordered" evidence="1">
    <location>
        <begin position="68"/>
        <end position="104"/>
    </location>
</feature>
<dbReference type="PaxDb" id="3880-AES87754"/>
<evidence type="ECO:0000313" key="3">
    <source>
        <dbReference type="EnsemblPlants" id="AES87754"/>
    </source>
</evidence>
<accession>G7JP89</accession>
<protein>
    <submittedName>
        <fullName evidence="2 3">Uncharacterized protein</fullName>
    </submittedName>
</protein>
<name>G7JP89_MEDTR</name>
<gene>
    <name evidence="2" type="ordered locus">MTR_4g033750</name>
</gene>
<organism evidence="2 4">
    <name type="scientific">Medicago truncatula</name>
    <name type="common">Barrel medic</name>
    <name type="synonym">Medicago tribuloides</name>
    <dbReference type="NCBI Taxonomy" id="3880"/>
    <lineage>
        <taxon>Eukaryota</taxon>
        <taxon>Viridiplantae</taxon>
        <taxon>Streptophyta</taxon>
        <taxon>Embryophyta</taxon>
        <taxon>Tracheophyta</taxon>
        <taxon>Spermatophyta</taxon>
        <taxon>Magnoliopsida</taxon>
        <taxon>eudicotyledons</taxon>
        <taxon>Gunneridae</taxon>
        <taxon>Pentapetalae</taxon>
        <taxon>rosids</taxon>
        <taxon>fabids</taxon>
        <taxon>Fabales</taxon>
        <taxon>Fabaceae</taxon>
        <taxon>Papilionoideae</taxon>
        <taxon>50 kb inversion clade</taxon>
        <taxon>NPAAA clade</taxon>
        <taxon>Hologalegina</taxon>
        <taxon>IRL clade</taxon>
        <taxon>Trifolieae</taxon>
        <taxon>Medicago</taxon>
    </lineage>
</organism>
<accession>A0A0C3WUT6</accession>
<dbReference type="InterPro" id="IPR021109">
    <property type="entry name" value="Peptidase_aspartic_dom_sf"/>
</dbReference>
<keyword evidence="4" id="KW-1185">Reference proteome</keyword>
<feature type="compositionally biased region" description="Basic and acidic residues" evidence="1">
    <location>
        <begin position="68"/>
        <end position="95"/>
    </location>
</feature>
<dbReference type="EnsemblPlants" id="AES87754">
    <property type="protein sequence ID" value="AES87754"/>
    <property type="gene ID" value="MTR_4g033750"/>
</dbReference>
<evidence type="ECO:0000256" key="1">
    <source>
        <dbReference type="SAM" id="MobiDB-lite"/>
    </source>
</evidence>
<reference evidence="2 4" key="2">
    <citation type="journal article" date="2014" name="BMC Genomics">
        <title>An improved genome release (version Mt4.0) for the model legume Medicago truncatula.</title>
        <authorList>
            <person name="Tang H."/>
            <person name="Krishnakumar V."/>
            <person name="Bidwell S."/>
            <person name="Rosen B."/>
            <person name="Chan A."/>
            <person name="Zhou S."/>
            <person name="Gentzbittel L."/>
            <person name="Childs K.L."/>
            <person name="Yandell M."/>
            <person name="Gundlach H."/>
            <person name="Mayer K.F."/>
            <person name="Schwartz D.C."/>
            <person name="Town C.D."/>
        </authorList>
    </citation>
    <scope>GENOME REANNOTATION</scope>
    <source>
        <strain evidence="3 4">cv. Jemalong A17</strain>
    </source>
</reference>
<evidence type="ECO:0000313" key="2">
    <source>
        <dbReference type="EMBL" id="AES87754.2"/>
    </source>
</evidence>